<accession>A7INN0</accession>
<dbReference type="EC" id="3.1.3.5" evidence="9"/>
<dbReference type="GO" id="GO:0046872">
    <property type="term" value="F:metal ion binding"/>
    <property type="evidence" value="ECO:0007669"/>
    <property type="project" value="UniProtKB-UniRule"/>
</dbReference>
<dbReference type="GO" id="GO:0008253">
    <property type="term" value="F:5'-nucleotidase activity"/>
    <property type="evidence" value="ECO:0007669"/>
    <property type="project" value="UniProtKB-UniRule"/>
</dbReference>
<dbReference type="GO" id="GO:0005737">
    <property type="term" value="C:cytoplasm"/>
    <property type="evidence" value="ECO:0007669"/>
    <property type="project" value="UniProtKB-SubCell"/>
</dbReference>
<dbReference type="GO" id="GO:0004309">
    <property type="term" value="F:exopolyphosphatase activity"/>
    <property type="evidence" value="ECO:0007669"/>
    <property type="project" value="TreeGrafter"/>
</dbReference>
<dbReference type="KEGG" id="xau:Xaut_4403"/>
<dbReference type="PANTHER" id="PTHR30457:SF12">
    <property type="entry name" value="5'_3'-NUCLEOTIDASE SURE"/>
    <property type="match status" value="1"/>
</dbReference>
<dbReference type="EMBL" id="CP000781">
    <property type="protein sequence ID" value="ABS69624.1"/>
    <property type="molecule type" value="Genomic_DNA"/>
</dbReference>
<keyword evidence="7 9" id="KW-0547">Nucleotide-binding</keyword>
<proteinExistence type="inferred from homology"/>
<evidence type="ECO:0000256" key="4">
    <source>
        <dbReference type="ARBA" id="ARBA00011062"/>
    </source>
</evidence>
<keyword evidence="6 9" id="KW-0479">Metal-binding</keyword>
<evidence type="ECO:0000256" key="9">
    <source>
        <dbReference type="HAMAP-Rule" id="MF_00060"/>
    </source>
</evidence>
<dbReference type="PANTHER" id="PTHR30457">
    <property type="entry name" value="5'-NUCLEOTIDASE SURE"/>
    <property type="match status" value="1"/>
</dbReference>
<dbReference type="InterPro" id="IPR036523">
    <property type="entry name" value="SurE-like_sf"/>
</dbReference>
<dbReference type="InterPro" id="IPR030048">
    <property type="entry name" value="SurE"/>
</dbReference>
<evidence type="ECO:0000256" key="8">
    <source>
        <dbReference type="ARBA" id="ARBA00022801"/>
    </source>
</evidence>
<feature type="binding site" evidence="9">
    <location>
        <position position="34"/>
    </location>
    <ligand>
        <name>a divalent metal cation</name>
        <dbReference type="ChEBI" id="CHEBI:60240"/>
    </ligand>
</feature>
<keyword evidence="5 9" id="KW-0963">Cytoplasm</keyword>
<feature type="binding site" evidence="9">
    <location>
        <position position="65"/>
    </location>
    <ligand>
        <name>a divalent metal cation</name>
        <dbReference type="ChEBI" id="CHEBI:60240"/>
    </ligand>
</feature>
<dbReference type="InterPro" id="IPR002828">
    <property type="entry name" value="SurE-like_Pase/nucleotidase"/>
</dbReference>
<evidence type="ECO:0000256" key="5">
    <source>
        <dbReference type="ARBA" id="ARBA00022490"/>
    </source>
</evidence>
<dbReference type="FunFam" id="3.40.1210.10:FF:000001">
    <property type="entry name" value="5'/3'-nucleotidase SurE"/>
    <property type="match status" value="1"/>
</dbReference>
<keyword evidence="8 9" id="KW-0378">Hydrolase</keyword>
<dbReference type="GO" id="GO:0008254">
    <property type="term" value="F:3'-nucleotidase activity"/>
    <property type="evidence" value="ECO:0007669"/>
    <property type="project" value="TreeGrafter"/>
</dbReference>
<protein>
    <recommendedName>
        <fullName evidence="9">5'-nucleotidase SurE</fullName>
        <ecNumber evidence="9">3.1.3.5</ecNumber>
    </recommendedName>
    <alternativeName>
        <fullName evidence="9">Nucleoside 5'-monophosphate phosphohydrolase</fullName>
    </alternativeName>
</protein>
<evidence type="ECO:0000313" key="11">
    <source>
        <dbReference type="EMBL" id="ABS69624.1"/>
    </source>
</evidence>
<dbReference type="Pfam" id="PF01975">
    <property type="entry name" value="SurE"/>
    <property type="match status" value="1"/>
</dbReference>
<dbReference type="AlphaFoldDB" id="A7INN0"/>
<comment type="cofactor">
    <cofactor evidence="9">
        <name>a divalent metal cation</name>
        <dbReference type="ChEBI" id="CHEBI:60240"/>
    </cofactor>
    <text evidence="9">Binds 1 divalent metal cation per subunit.</text>
</comment>
<comment type="function">
    <text evidence="9">Nucleotidase that shows phosphatase activity on nucleoside 5'-monophosphates.</text>
</comment>
<evidence type="ECO:0000313" key="12">
    <source>
        <dbReference type="Proteomes" id="UP000002417"/>
    </source>
</evidence>
<sequence>MTTVRGKGAGHGSSVAATSSYGKGPMRILVTNDDGIHAAGLEACVRIAQSFTDDVWVVAPEFDQSGVAHSLSLSDPLRLRQVEERRYAVKGTPTDCVIMAVRHILADNPPDLVLSGVNRGQNIAEDVSYSGTVAGAIEGTILGIPSIALSQAFGIKTRENPNYITAETHAPKIIRTLLGEGIPPGIVMNVNFPDRAPDEITGIAATFQGKRDQRLMRIDERRDGRGNPYYWIAFERRIFETSPGSDLRALDEGRISVTPLRLDMTDEPQMTRLALLFDAK</sequence>
<dbReference type="Gene3D" id="3.40.1210.10">
    <property type="entry name" value="Survival protein SurE-like phosphatase/nucleotidase"/>
    <property type="match status" value="1"/>
</dbReference>
<keyword evidence="12" id="KW-1185">Reference proteome</keyword>
<gene>
    <name evidence="9" type="primary">surE</name>
    <name evidence="11" type="ordered locus">Xaut_4403</name>
</gene>
<evidence type="ECO:0000256" key="3">
    <source>
        <dbReference type="ARBA" id="ARBA00004496"/>
    </source>
</evidence>
<dbReference type="STRING" id="78245.Xaut_4403"/>
<dbReference type="SUPFAM" id="SSF64167">
    <property type="entry name" value="SurE-like"/>
    <property type="match status" value="1"/>
</dbReference>
<dbReference type="eggNOG" id="COG0496">
    <property type="taxonomic scope" value="Bacteria"/>
</dbReference>
<feature type="domain" description="Survival protein SurE-like phosphatase/nucleotidase" evidence="10">
    <location>
        <begin position="28"/>
        <end position="213"/>
    </location>
</feature>
<reference evidence="11 12" key="1">
    <citation type="submission" date="2007-07" db="EMBL/GenBank/DDBJ databases">
        <title>Complete sequence of chromosome of Xanthobacter autotrophicus Py2.</title>
        <authorList>
            <consortium name="US DOE Joint Genome Institute"/>
            <person name="Copeland A."/>
            <person name="Lucas S."/>
            <person name="Lapidus A."/>
            <person name="Barry K."/>
            <person name="Glavina del Rio T."/>
            <person name="Hammon N."/>
            <person name="Israni S."/>
            <person name="Dalin E."/>
            <person name="Tice H."/>
            <person name="Pitluck S."/>
            <person name="Sims D."/>
            <person name="Brettin T."/>
            <person name="Bruce D."/>
            <person name="Detter J.C."/>
            <person name="Han C."/>
            <person name="Tapia R."/>
            <person name="Brainard J."/>
            <person name="Schmutz J."/>
            <person name="Larimer F."/>
            <person name="Land M."/>
            <person name="Hauser L."/>
            <person name="Kyrpides N."/>
            <person name="Kim E."/>
            <person name="Ensigns S.A."/>
            <person name="Richardson P."/>
        </authorList>
    </citation>
    <scope>NUCLEOTIDE SEQUENCE [LARGE SCALE GENOMIC DNA]</scope>
    <source>
        <strain evidence="12">ATCC BAA-1158 / Py2</strain>
    </source>
</reference>
<comment type="catalytic activity">
    <reaction evidence="1 9">
        <text>a ribonucleoside 5'-phosphate + H2O = a ribonucleoside + phosphate</text>
        <dbReference type="Rhea" id="RHEA:12484"/>
        <dbReference type="ChEBI" id="CHEBI:15377"/>
        <dbReference type="ChEBI" id="CHEBI:18254"/>
        <dbReference type="ChEBI" id="CHEBI:43474"/>
        <dbReference type="ChEBI" id="CHEBI:58043"/>
        <dbReference type="EC" id="3.1.3.5"/>
    </reaction>
</comment>
<evidence type="ECO:0000256" key="1">
    <source>
        <dbReference type="ARBA" id="ARBA00000815"/>
    </source>
</evidence>
<feature type="binding site" evidence="9">
    <location>
        <position position="118"/>
    </location>
    <ligand>
        <name>a divalent metal cation</name>
        <dbReference type="ChEBI" id="CHEBI:60240"/>
    </ligand>
</feature>
<feature type="binding site" evidence="9">
    <location>
        <position position="33"/>
    </location>
    <ligand>
        <name>a divalent metal cation</name>
        <dbReference type="ChEBI" id="CHEBI:60240"/>
    </ligand>
</feature>
<dbReference type="GO" id="GO:0000166">
    <property type="term" value="F:nucleotide binding"/>
    <property type="evidence" value="ECO:0007669"/>
    <property type="project" value="UniProtKB-KW"/>
</dbReference>
<name>A7INN0_XANP2</name>
<organism evidence="11 12">
    <name type="scientific">Xanthobacter autotrophicus (strain ATCC BAA-1158 / Py2)</name>
    <dbReference type="NCBI Taxonomy" id="78245"/>
    <lineage>
        <taxon>Bacteria</taxon>
        <taxon>Pseudomonadati</taxon>
        <taxon>Pseudomonadota</taxon>
        <taxon>Alphaproteobacteria</taxon>
        <taxon>Hyphomicrobiales</taxon>
        <taxon>Xanthobacteraceae</taxon>
        <taxon>Xanthobacter</taxon>
    </lineage>
</organism>
<dbReference type="Proteomes" id="UP000002417">
    <property type="component" value="Chromosome"/>
</dbReference>
<dbReference type="NCBIfam" id="TIGR00087">
    <property type="entry name" value="surE"/>
    <property type="match status" value="1"/>
</dbReference>
<evidence type="ECO:0000256" key="7">
    <source>
        <dbReference type="ARBA" id="ARBA00022741"/>
    </source>
</evidence>
<dbReference type="PhylomeDB" id="A7INN0"/>
<evidence type="ECO:0000256" key="6">
    <source>
        <dbReference type="ARBA" id="ARBA00022723"/>
    </source>
</evidence>
<dbReference type="NCBIfam" id="NF001490">
    <property type="entry name" value="PRK00346.1-4"/>
    <property type="match status" value="1"/>
</dbReference>
<evidence type="ECO:0000259" key="10">
    <source>
        <dbReference type="Pfam" id="PF01975"/>
    </source>
</evidence>
<evidence type="ECO:0000256" key="2">
    <source>
        <dbReference type="ARBA" id="ARBA00001946"/>
    </source>
</evidence>
<dbReference type="HOGENOM" id="CLU_045192_1_2_5"/>
<dbReference type="HAMAP" id="MF_00060">
    <property type="entry name" value="SurE"/>
    <property type="match status" value="1"/>
</dbReference>
<comment type="subcellular location">
    <subcellularLocation>
        <location evidence="3 9">Cytoplasm</location>
    </subcellularLocation>
</comment>
<comment type="similarity">
    <text evidence="4 9">Belongs to the SurE nucleotidase family.</text>
</comment>
<comment type="cofactor">
    <cofactor evidence="2">
        <name>Mg(2+)</name>
        <dbReference type="ChEBI" id="CHEBI:18420"/>
    </cofactor>
</comment>